<evidence type="ECO:0000256" key="3">
    <source>
        <dbReference type="ARBA" id="ARBA00023315"/>
    </source>
</evidence>
<dbReference type="InterPro" id="IPR051159">
    <property type="entry name" value="Hexapeptide_acetyltransf"/>
</dbReference>
<keyword evidence="2" id="KW-0677">Repeat</keyword>
<dbReference type="InterPro" id="IPR011004">
    <property type="entry name" value="Trimer_LpxA-like_sf"/>
</dbReference>
<comment type="caution">
    <text evidence="4">The sequence shown here is derived from an EMBL/GenBank/DDBJ whole genome shotgun (WGS) entry which is preliminary data.</text>
</comment>
<reference evidence="4" key="1">
    <citation type="submission" date="2023-07" db="EMBL/GenBank/DDBJ databases">
        <title>Genome content predicts the carbon catabolic preferences of heterotrophic bacteria.</title>
        <authorList>
            <person name="Gralka M."/>
        </authorList>
    </citation>
    <scope>NUCLEOTIDE SEQUENCE</scope>
    <source>
        <strain evidence="4">5G01</strain>
    </source>
</reference>
<evidence type="ECO:0000313" key="5">
    <source>
        <dbReference type="Proteomes" id="UP001177341"/>
    </source>
</evidence>
<evidence type="ECO:0000313" key="4">
    <source>
        <dbReference type="EMBL" id="MDP2521865.1"/>
    </source>
</evidence>
<dbReference type="InterPro" id="IPR018357">
    <property type="entry name" value="Hexapep_transf_CS"/>
</dbReference>
<protein>
    <submittedName>
        <fullName evidence="4">CatB-related O-acetyltransferase</fullName>
        <ecNumber evidence="4">2.3.1.-</ecNumber>
    </submittedName>
</protein>
<dbReference type="InterPro" id="IPR001451">
    <property type="entry name" value="Hexapep"/>
</dbReference>
<proteinExistence type="predicted"/>
<accession>A0ABT9ES33</accession>
<dbReference type="RefSeq" id="WP_305450291.1">
    <property type="nucleotide sequence ID" value="NZ_JAUYVO010000003.1"/>
</dbReference>
<dbReference type="PANTHER" id="PTHR23416">
    <property type="entry name" value="SIALIC ACID SYNTHASE-RELATED"/>
    <property type="match status" value="1"/>
</dbReference>
<organism evidence="4 5">
    <name type="scientific">Neptunomonas phycophila</name>
    <dbReference type="NCBI Taxonomy" id="1572645"/>
    <lineage>
        <taxon>Bacteria</taxon>
        <taxon>Pseudomonadati</taxon>
        <taxon>Pseudomonadota</taxon>
        <taxon>Gammaproteobacteria</taxon>
        <taxon>Oceanospirillales</taxon>
        <taxon>Oceanospirillaceae</taxon>
        <taxon>Neptunomonas</taxon>
    </lineage>
</organism>
<keyword evidence="1 4" id="KW-0808">Transferase</keyword>
<keyword evidence="3 4" id="KW-0012">Acyltransferase</keyword>
<dbReference type="CDD" id="cd03349">
    <property type="entry name" value="LbH_XAT"/>
    <property type="match status" value="1"/>
</dbReference>
<name>A0ABT9ES33_9GAMM</name>
<dbReference type="EMBL" id="JAUYVO010000003">
    <property type="protein sequence ID" value="MDP2521865.1"/>
    <property type="molecule type" value="Genomic_DNA"/>
</dbReference>
<dbReference type="GO" id="GO:0016746">
    <property type="term" value="F:acyltransferase activity"/>
    <property type="evidence" value="ECO:0007669"/>
    <property type="project" value="UniProtKB-KW"/>
</dbReference>
<sequence length="190" mass="21109">MFDLSDRSSSLEGNIRGPYPKWDIKGIVKCGEFTSINGSLKCRGRISIGKYCAFGNNIALIANNHDTSFINQQVWLQTRLGCKSNMTTRGPITIGNNVWIGDNVIVTDGVEIGDGAVIGAGSVVTKNISPFEVYAGVPAKLIKKRFHDKVIDQLLTICWWDWSEEKMIENKEFFNINLSVTDDIDLSAYL</sequence>
<dbReference type="SUPFAM" id="SSF51161">
    <property type="entry name" value="Trimeric LpxA-like enzymes"/>
    <property type="match status" value="1"/>
</dbReference>
<dbReference type="Gene3D" id="2.160.10.10">
    <property type="entry name" value="Hexapeptide repeat proteins"/>
    <property type="match status" value="1"/>
</dbReference>
<dbReference type="Proteomes" id="UP001177341">
    <property type="component" value="Unassembled WGS sequence"/>
</dbReference>
<evidence type="ECO:0000256" key="2">
    <source>
        <dbReference type="ARBA" id="ARBA00022737"/>
    </source>
</evidence>
<dbReference type="PROSITE" id="PS00101">
    <property type="entry name" value="HEXAPEP_TRANSFERASES"/>
    <property type="match status" value="1"/>
</dbReference>
<evidence type="ECO:0000256" key="1">
    <source>
        <dbReference type="ARBA" id="ARBA00022679"/>
    </source>
</evidence>
<keyword evidence="5" id="KW-1185">Reference proteome</keyword>
<gene>
    <name evidence="4" type="ORF">Q8W30_04705</name>
</gene>
<dbReference type="EC" id="2.3.1.-" evidence="4"/>
<dbReference type="Pfam" id="PF00132">
    <property type="entry name" value="Hexapep"/>
    <property type="match status" value="1"/>
</dbReference>